<keyword evidence="1" id="KW-0812">Transmembrane</keyword>
<proteinExistence type="predicted"/>
<gene>
    <name evidence="3" type="ORF">BJ970_000442</name>
</gene>
<keyword evidence="1" id="KW-0472">Membrane</keyword>
<dbReference type="Proteomes" id="UP000584374">
    <property type="component" value="Unassembled WGS sequence"/>
</dbReference>
<evidence type="ECO:0000259" key="2">
    <source>
        <dbReference type="Pfam" id="PF17845"/>
    </source>
</evidence>
<dbReference type="Pfam" id="PF17845">
    <property type="entry name" value="FbpC_C_terminal"/>
    <property type="match status" value="1"/>
</dbReference>
<evidence type="ECO:0000256" key="1">
    <source>
        <dbReference type="SAM" id="Phobius"/>
    </source>
</evidence>
<protein>
    <recommendedName>
        <fullName evidence="2">FbpC C-terminal regulatory nucleotide binding domain-containing protein</fullName>
    </recommendedName>
</protein>
<dbReference type="InterPro" id="IPR011044">
    <property type="entry name" value="Quino_amine_DH_bsu"/>
</dbReference>
<dbReference type="SUPFAM" id="SSF50969">
    <property type="entry name" value="YVTN repeat-like/Quinoprotein amine dehydrogenase"/>
    <property type="match status" value="1"/>
</dbReference>
<dbReference type="AlphaFoldDB" id="A0A840Q2B5"/>
<dbReference type="EMBL" id="JACHIW010000001">
    <property type="protein sequence ID" value="MBB5152908.1"/>
    <property type="molecule type" value="Genomic_DNA"/>
</dbReference>
<accession>A0A840Q2B5</accession>
<sequence length="348" mass="36279">MKDGNRTREVDLLRTQLHRLVEDVEPRPDALPRLLANARQRRSPWRPLLAVAGAAAVAAAAFVVAMPRLPGQQAPEPVSVRPDSYLAAPEPGVITSFDVLSGRQNQAVARVNGADTKVLATDGDRVYTLVSTAAGRRVVEVTLGGGQQVLPGNVGDGRLLAAGGGRIAYLDGNDVVVVHAMQQQTPQQRIAIPPELRVNDLALAGDGRLAVLAGRHDSRRSLVLLLAPDANSLAGHVEAVPEASCGPVAIAWSGRDVAALQPVDCGGEQARVATYAADSGRKIGAGVPFRTPPLTAVGTRLSTDSLGRFLVSSDGRGQWLVDGSAIRPIPPACTTGGVCTPGPSTFWS</sequence>
<evidence type="ECO:0000313" key="3">
    <source>
        <dbReference type="EMBL" id="MBB5152908.1"/>
    </source>
</evidence>
<keyword evidence="4" id="KW-1185">Reference proteome</keyword>
<name>A0A840Q2B5_9PSEU</name>
<dbReference type="InterPro" id="IPR041230">
    <property type="entry name" value="FbpC_C"/>
</dbReference>
<feature type="transmembrane region" description="Helical" evidence="1">
    <location>
        <begin position="48"/>
        <end position="66"/>
    </location>
</feature>
<feature type="domain" description="FbpC C-terminal regulatory nucleotide binding" evidence="2">
    <location>
        <begin position="126"/>
        <end position="177"/>
    </location>
</feature>
<dbReference type="RefSeq" id="WP_184722963.1">
    <property type="nucleotide sequence ID" value="NZ_JACHIW010000001.1"/>
</dbReference>
<keyword evidence="1" id="KW-1133">Transmembrane helix</keyword>
<reference evidence="3 4" key="1">
    <citation type="submission" date="2020-08" db="EMBL/GenBank/DDBJ databases">
        <title>Sequencing the genomes of 1000 actinobacteria strains.</title>
        <authorList>
            <person name="Klenk H.-P."/>
        </authorList>
    </citation>
    <scope>NUCLEOTIDE SEQUENCE [LARGE SCALE GENOMIC DNA]</scope>
    <source>
        <strain evidence="3 4">DSM 45584</strain>
    </source>
</reference>
<evidence type="ECO:0000313" key="4">
    <source>
        <dbReference type="Proteomes" id="UP000584374"/>
    </source>
</evidence>
<comment type="caution">
    <text evidence="3">The sequence shown here is derived from an EMBL/GenBank/DDBJ whole genome shotgun (WGS) entry which is preliminary data.</text>
</comment>
<organism evidence="3 4">
    <name type="scientific">Saccharopolyspora phatthalungensis</name>
    <dbReference type="NCBI Taxonomy" id="664693"/>
    <lineage>
        <taxon>Bacteria</taxon>
        <taxon>Bacillati</taxon>
        <taxon>Actinomycetota</taxon>
        <taxon>Actinomycetes</taxon>
        <taxon>Pseudonocardiales</taxon>
        <taxon>Pseudonocardiaceae</taxon>
        <taxon>Saccharopolyspora</taxon>
    </lineage>
</organism>